<dbReference type="PANTHER" id="PTHR47959:SF24">
    <property type="entry name" value="ATP-DEPENDENT RNA HELICASE"/>
    <property type="match status" value="1"/>
</dbReference>
<dbReference type="InterPro" id="IPR001650">
    <property type="entry name" value="Helicase_C-like"/>
</dbReference>
<evidence type="ECO:0000256" key="2">
    <source>
        <dbReference type="ARBA" id="ARBA00022801"/>
    </source>
</evidence>
<accession>A0A7J7JCN9</accession>
<organism evidence="6 7">
    <name type="scientific">Bugula neritina</name>
    <name type="common">Brown bryozoan</name>
    <name type="synonym">Sertularia neritina</name>
    <dbReference type="NCBI Taxonomy" id="10212"/>
    <lineage>
        <taxon>Eukaryota</taxon>
        <taxon>Metazoa</taxon>
        <taxon>Spiralia</taxon>
        <taxon>Lophotrochozoa</taxon>
        <taxon>Bryozoa</taxon>
        <taxon>Gymnolaemata</taxon>
        <taxon>Cheilostomatida</taxon>
        <taxon>Flustrina</taxon>
        <taxon>Buguloidea</taxon>
        <taxon>Bugulidae</taxon>
        <taxon>Bugula</taxon>
    </lineage>
</organism>
<name>A0A7J7JCN9_BUGNE</name>
<dbReference type="CDD" id="cd18787">
    <property type="entry name" value="SF2_C_DEAD"/>
    <property type="match status" value="1"/>
</dbReference>
<keyword evidence="2" id="KW-0378">Hydrolase</keyword>
<dbReference type="PANTHER" id="PTHR47959">
    <property type="entry name" value="ATP-DEPENDENT RNA HELICASE RHLE-RELATED"/>
    <property type="match status" value="1"/>
</dbReference>
<keyword evidence="3" id="KW-0347">Helicase</keyword>
<sequence length="454" mass="51075">MEAWKDLFVPLPVLKSLHELNFLTPTLIQGLTLPSAIRDRLDILGAAETVVSIFGGLSSQKQVRLLKSRPEIVVATPGRLWDIMNGEEEIEEFLSTIVECPLLVIDEADKMVEKDELIETVGILKRPKVIDVTVKSQTASSLVESCIFCTQSEKDLYLYYFLKNHEGRTLIFTNSIDCIRRLLSVFSLLKKTLLPLHASMHQKQRLKNLERFTQSETGILLATDVAARGLDIPNVQHVIHYQVPRTAESYVHRSGRTARALKDGLSVVFVDEKDIQGYKKILKSLHKDDALSPFPVVQEDLKQLKPIVSLAQRIDTTTHRTEKARRHDDWFVKMAKDADLDISDGESPHADLENDDVLHTYNVTVRSGEPALKSIVSLDTFQPKVVTQYSDERAIEAIVTGESVDVAIHQAFTQTNGTILGFTLIVCEINPFVENSHYDTKFPPTPDSYDQVSC</sequence>
<dbReference type="InterPro" id="IPR027417">
    <property type="entry name" value="P-loop_NTPase"/>
</dbReference>
<dbReference type="AlphaFoldDB" id="A0A7J7JCN9"/>
<dbReference type="SUPFAM" id="SSF52540">
    <property type="entry name" value="P-loop containing nucleoside triphosphate hydrolases"/>
    <property type="match status" value="1"/>
</dbReference>
<keyword evidence="7" id="KW-1185">Reference proteome</keyword>
<dbReference type="SMART" id="SM00490">
    <property type="entry name" value="HELICc"/>
    <property type="match status" value="1"/>
</dbReference>
<protein>
    <recommendedName>
        <fullName evidence="5">Helicase C-terminal domain-containing protein</fullName>
    </recommendedName>
</protein>
<dbReference type="Pfam" id="PF00271">
    <property type="entry name" value="Helicase_C"/>
    <property type="match status" value="1"/>
</dbReference>
<dbReference type="InterPro" id="IPR011545">
    <property type="entry name" value="DEAD/DEAH_box_helicase_dom"/>
</dbReference>
<evidence type="ECO:0000256" key="4">
    <source>
        <dbReference type="ARBA" id="ARBA00022840"/>
    </source>
</evidence>
<evidence type="ECO:0000256" key="3">
    <source>
        <dbReference type="ARBA" id="ARBA00022806"/>
    </source>
</evidence>
<dbReference type="Pfam" id="PF00270">
    <property type="entry name" value="DEAD"/>
    <property type="match status" value="1"/>
</dbReference>
<proteinExistence type="predicted"/>
<evidence type="ECO:0000259" key="5">
    <source>
        <dbReference type="PROSITE" id="PS51194"/>
    </source>
</evidence>
<keyword evidence="4" id="KW-0067">ATP-binding</keyword>
<feature type="domain" description="Helicase C-terminal" evidence="5">
    <location>
        <begin position="157"/>
        <end position="302"/>
    </location>
</feature>
<reference evidence="6" key="1">
    <citation type="submission" date="2020-06" db="EMBL/GenBank/DDBJ databases">
        <title>Draft genome of Bugula neritina, a colonial animal packing powerful symbionts and potential medicines.</title>
        <authorList>
            <person name="Rayko M."/>
        </authorList>
    </citation>
    <scope>NUCLEOTIDE SEQUENCE [LARGE SCALE GENOMIC DNA]</scope>
    <source>
        <strain evidence="6">Kwan_BN1</strain>
    </source>
</reference>
<dbReference type="Proteomes" id="UP000593567">
    <property type="component" value="Unassembled WGS sequence"/>
</dbReference>
<dbReference type="InterPro" id="IPR050079">
    <property type="entry name" value="DEAD_box_RNA_helicase"/>
</dbReference>
<dbReference type="GO" id="GO:0003724">
    <property type="term" value="F:RNA helicase activity"/>
    <property type="evidence" value="ECO:0007669"/>
    <property type="project" value="TreeGrafter"/>
</dbReference>
<dbReference type="PROSITE" id="PS51194">
    <property type="entry name" value="HELICASE_CTER"/>
    <property type="match status" value="1"/>
</dbReference>
<evidence type="ECO:0000256" key="1">
    <source>
        <dbReference type="ARBA" id="ARBA00022741"/>
    </source>
</evidence>
<evidence type="ECO:0000313" key="6">
    <source>
        <dbReference type="EMBL" id="KAF6023855.1"/>
    </source>
</evidence>
<comment type="caution">
    <text evidence="6">The sequence shown here is derived from an EMBL/GenBank/DDBJ whole genome shotgun (WGS) entry which is preliminary data.</text>
</comment>
<evidence type="ECO:0000313" key="7">
    <source>
        <dbReference type="Proteomes" id="UP000593567"/>
    </source>
</evidence>
<dbReference type="GO" id="GO:0005524">
    <property type="term" value="F:ATP binding"/>
    <property type="evidence" value="ECO:0007669"/>
    <property type="project" value="UniProtKB-KW"/>
</dbReference>
<dbReference type="GO" id="GO:0016787">
    <property type="term" value="F:hydrolase activity"/>
    <property type="evidence" value="ECO:0007669"/>
    <property type="project" value="UniProtKB-KW"/>
</dbReference>
<dbReference type="Gene3D" id="3.40.50.300">
    <property type="entry name" value="P-loop containing nucleotide triphosphate hydrolases"/>
    <property type="match status" value="2"/>
</dbReference>
<dbReference type="GO" id="GO:0003676">
    <property type="term" value="F:nucleic acid binding"/>
    <property type="evidence" value="ECO:0007669"/>
    <property type="project" value="InterPro"/>
</dbReference>
<gene>
    <name evidence="6" type="ORF">EB796_017835</name>
</gene>
<dbReference type="EMBL" id="VXIV02002657">
    <property type="protein sequence ID" value="KAF6023855.1"/>
    <property type="molecule type" value="Genomic_DNA"/>
</dbReference>
<dbReference type="GO" id="GO:0005829">
    <property type="term" value="C:cytosol"/>
    <property type="evidence" value="ECO:0007669"/>
    <property type="project" value="TreeGrafter"/>
</dbReference>
<keyword evidence="1" id="KW-0547">Nucleotide-binding</keyword>
<dbReference type="OrthoDB" id="4310724at2759"/>